<dbReference type="EMBL" id="JBHLXJ010000009">
    <property type="protein sequence ID" value="MFC0349854.1"/>
    <property type="molecule type" value="Genomic_DNA"/>
</dbReference>
<dbReference type="SUPFAM" id="SSF56349">
    <property type="entry name" value="DNA breaking-rejoining enzymes"/>
    <property type="match status" value="1"/>
</dbReference>
<organism evidence="1 2">
    <name type="scientific">Undibacterium danionis</name>
    <dbReference type="NCBI Taxonomy" id="1812100"/>
    <lineage>
        <taxon>Bacteria</taxon>
        <taxon>Pseudomonadati</taxon>
        <taxon>Pseudomonadota</taxon>
        <taxon>Betaproteobacteria</taxon>
        <taxon>Burkholderiales</taxon>
        <taxon>Oxalobacteraceae</taxon>
        <taxon>Undibacterium</taxon>
    </lineage>
</organism>
<comment type="caution">
    <text evidence="1">The sequence shown here is derived from an EMBL/GenBank/DDBJ whole genome shotgun (WGS) entry which is preliminary data.</text>
</comment>
<accession>A0ABV6IDE9</accession>
<evidence type="ECO:0000313" key="2">
    <source>
        <dbReference type="Proteomes" id="UP001589844"/>
    </source>
</evidence>
<gene>
    <name evidence="1" type="ORF">ACFFJH_08545</name>
</gene>
<evidence type="ECO:0000313" key="1">
    <source>
        <dbReference type="EMBL" id="MFC0349854.1"/>
    </source>
</evidence>
<protein>
    <submittedName>
        <fullName evidence="1">Integrase</fullName>
    </submittedName>
</protein>
<keyword evidence="2" id="KW-1185">Reference proteome</keyword>
<dbReference type="InterPro" id="IPR011010">
    <property type="entry name" value="DNA_brk_join_enz"/>
</dbReference>
<name>A0ABV6IDE9_9BURK</name>
<sequence length="682" mass="76366">MNNLKIFSPKKELEAKENLCALVNVAREELSIFGANLPFDDIAWDITEYLGIKGHGRKRVRIFFSSQATVDSSRPDQMEEPFCSFAKSYVRYMHSLRPTLNPAFRVSALRALDAALIEFGSNDPTQVNAAVLNRAAAIISESLTETTAYRVSIQLELIAKFIVENQLASMPFQWSSPTRRPSDTIKVGKIFDDERQGKLPSEAALDALPKAFHLATSFPDVLYSSVAAILCSAPDRIGELLSLPIDCEVSDSLFDGTTAYGLRWWPAKGADPMVKWIIPSMAPVVSLAISRIKEITAPAREIAQWYETNPDELYLPDGLRHFAGKESLSLAELGEILWIRPGISKPTVRQWCVSNGVSVSNGSVVMADIAQVMVKLLPEGFPYLNRATHLRYSQILCLTRKNETHSNRATYRCMIDPVTINQVNSAFGARSKFGFESIFDRLGFFEDNGEPIRVSTHQFRHYLNTLAQSGGLTQLDIAKWSGRIDIRQNNAYNHVTADQMVVKVRALIGESSSHHLPIAELPRNIPISRDEFARLKISTAHTTDFGFCLHDYTMSPCELFADCINCNEHVCVKGDQEKTEFVRRRFEESKVLLAKAELAKNNGYYGADRWMDHHQQIATRLMQLCDILKNPAIPIGSVVQLSNLPTVSRISQAMEDRGEAVVKFHRNRKSSFASTGTSKKEK</sequence>
<dbReference type="Proteomes" id="UP001589844">
    <property type="component" value="Unassembled WGS sequence"/>
</dbReference>
<proteinExistence type="predicted"/>
<reference evidence="1 2" key="1">
    <citation type="submission" date="2024-09" db="EMBL/GenBank/DDBJ databases">
        <authorList>
            <person name="Sun Q."/>
            <person name="Mori K."/>
        </authorList>
    </citation>
    <scope>NUCLEOTIDE SEQUENCE [LARGE SCALE GENOMIC DNA]</scope>
    <source>
        <strain evidence="1 2">CCM 8677</strain>
    </source>
</reference>
<dbReference type="RefSeq" id="WP_390211670.1">
    <property type="nucleotide sequence ID" value="NZ_JBHLXJ010000009.1"/>
</dbReference>